<accession>D5XEV7</accession>
<dbReference type="PANTHER" id="PTHR35335:SF1">
    <property type="entry name" value="UPF0716 PROTEIN FXSA"/>
    <property type="match status" value="1"/>
</dbReference>
<dbReference type="AlphaFoldDB" id="D5XEV7"/>
<protein>
    <submittedName>
        <fullName evidence="2">FxsA cytoplasmic membrane protein</fullName>
    </submittedName>
</protein>
<sequence length="130" mass="14812">MSRLFLLFITVPVLEILIYIELSRITGIGVTFALIFGTGLIGAFLAKREGLQVIRAIRRELEYGQVPGNHLLDGLLVLVGGILLITPGLLTDITGFLFLLPPTRKMVREFLKNKIRKWIDNGQIRFYMWR</sequence>
<dbReference type="Proteomes" id="UP000002377">
    <property type="component" value="Chromosome"/>
</dbReference>
<gene>
    <name evidence="2" type="ordered locus">TherJR_1318</name>
</gene>
<feature type="transmembrane region" description="Helical" evidence="1">
    <location>
        <begin position="75"/>
        <end position="100"/>
    </location>
</feature>
<dbReference type="PANTHER" id="PTHR35335">
    <property type="entry name" value="UPF0716 PROTEIN FXSA"/>
    <property type="match status" value="1"/>
</dbReference>
<dbReference type="GO" id="GO:0016020">
    <property type="term" value="C:membrane"/>
    <property type="evidence" value="ECO:0007669"/>
    <property type="project" value="InterPro"/>
</dbReference>
<dbReference type="InterPro" id="IPR007313">
    <property type="entry name" value="FxsA"/>
</dbReference>
<feature type="transmembrane region" description="Helical" evidence="1">
    <location>
        <begin position="25"/>
        <end position="46"/>
    </location>
</feature>
<dbReference type="HOGENOM" id="CLU_085083_5_0_9"/>
<proteinExistence type="predicted"/>
<dbReference type="STRING" id="635013.TherJR_1318"/>
<keyword evidence="1" id="KW-0812">Transmembrane</keyword>
<evidence type="ECO:0000313" key="2">
    <source>
        <dbReference type="EMBL" id="ADG82178.1"/>
    </source>
</evidence>
<dbReference type="OrthoDB" id="9792788at2"/>
<dbReference type="KEGG" id="tjr:TherJR_1318"/>
<keyword evidence="1" id="KW-0472">Membrane</keyword>
<dbReference type="NCBIfam" id="NF008528">
    <property type="entry name" value="PRK11463.1-2"/>
    <property type="match status" value="1"/>
</dbReference>
<organism evidence="2 3">
    <name type="scientific">Thermincola potens (strain JR)</name>
    <dbReference type="NCBI Taxonomy" id="635013"/>
    <lineage>
        <taxon>Bacteria</taxon>
        <taxon>Bacillati</taxon>
        <taxon>Bacillota</taxon>
        <taxon>Clostridia</taxon>
        <taxon>Eubacteriales</taxon>
        <taxon>Thermincolaceae</taxon>
        <taxon>Thermincola</taxon>
    </lineage>
</organism>
<evidence type="ECO:0000256" key="1">
    <source>
        <dbReference type="SAM" id="Phobius"/>
    </source>
</evidence>
<keyword evidence="3" id="KW-1185">Reference proteome</keyword>
<name>D5XEV7_THEPJ</name>
<evidence type="ECO:0000313" key="3">
    <source>
        <dbReference type="Proteomes" id="UP000002377"/>
    </source>
</evidence>
<dbReference type="eggNOG" id="COG3030">
    <property type="taxonomic scope" value="Bacteria"/>
</dbReference>
<dbReference type="EMBL" id="CP002028">
    <property type="protein sequence ID" value="ADG82178.1"/>
    <property type="molecule type" value="Genomic_DNA"/>
</dbReference>
<dbReference type="RefSeq" id="WP_013120196.1">
    <property type="nucleotide sequence ID" value="NC_014152.1"/>
</dbReference>
<reference evidence="2 3" key="1">
    <citation type="submission" date="2010-05" db="EMBL/GenBank/DDBJ databases">
        <title>Complete sequence of Thermincola sp. JR.</title>
        <authorList>
            <consortium name="US DOE Joint Genome Institute"/>
            <person name="Lucas S."/>
            <person name="Copeland A."/>
            <person name="Lapidus A."/>
            <person name="Cheng J.-F."/>
            <person name="Bruce D."/>
            <person name="Goodwin L."/>
            <person name="Pitluck S."/>
            <person name="Chertkov O."/>
            <person name="Detter J.C."/>
            <person name="Han C."/>
            <person name="Tapia R."/>
            <person name="Land M."/>
            <person name="Hauser L."/>
            <person name="Kyrpides N."/>
            <person name="Mikhailova N."/>
            <person name="Hazen T.C."/>
            <person name="Woyke T."/>
        </authorList>
    </citation>
    <scope>NUCLEOTIDE SEQUENCE [LARGE SCALE GENOMIC DNA]</scope>
    <source>
        <strain evidence="2 3">JR</strain>
    </source>
</reference>
<keyword evidence="1" id="KW-1133">Transmembrane helix</keyword>
<dbReference type="Pfam" id="PF04186">
    <property type="entry name" value="FxsA"/>
    <property type="match status" value="1"/>
</dbReference>